<name>A0A2T0WKJ9_9BACT</name>
<dbReference type="InterPro" id="IPR029044">
    <property type="entry name" value="Nucleotide-diphossugar_trans"/>
</dbReference>
<dbReference type="SUPFAM" id="SSF53448">
    <property type="entry name" value="Nucleotide-diphospho-sugar transferases"/>
    <property type="match status" value="1"/>
</dbReference>
<evidence type="ECO:0000313" key="8">
    <source>
        <dbReference type="Proteomes" id="UP000238157"/>
    </source>
</evidence>
<evidence type="ECO:0000256" key="5">
    <source>
        <dbReference type="ARBA" id="ARBA00023136"/>
    </source>
</evidence>
<gene>
    <name evidence="7" type="ORF">CLW00_107275</name>
</gene>
<dbReference type="GO" id="GO:0016757">
    <property type="term" value="F:glycosyltransferase activity"/>
    <property type="evidence" value="ECO:0007669"/>
    <property type="project" value="UniProtKB-KW"/>
</dbReference>
<keyword evidence="4 7" id="KW-0808">Transferase</keyword>
<sequence>MSSAEDLNNKISIIIPVLNEADNLEELLPFFQKIGEAFEFELIIVDGGSKDNSQHLVSSNGFRFLHSPRCGRAFQMNHGAAAAKGEILYFVHADTRIPTFFHEDIFDALEDNYDAGCYAYAFDSPSRLLKINSWFTKFDGVLSGGGDQTLFIKKAVFEQLGGFNEYYCIMEDFDIVRRIRKKYRFKVIPKQILVSARKYETNSWLRVQLVNLLVFGLFFLKIHPLKLKNIYSKLLNYR</sequence>
<evidence type="ECO:0000256" key="2">
    <source>
        <dbReference type="ARBA" id="ARBA00022475"/>
    </source>
</evidence>
<feature type="domain" description="Glycosyltransferase 2-like" evidence="6">
    <location>
        <begin position="12"/>
        <end position="122"/>
    </location>
</feature>
<dbReference type="OrthoDB" id="9810303at2"/>
<dbReference type="InterPro" id="IPR026461">
    <property type="entry name" value="Trfase_2_rSAM/seldom_assoc"/>
</dbReference>
<evidence type="ECO:0000256" key="1">
    <source>
        <dbReference type="ARBA" id="ARBA00004236"/>
    </source>
</evidence>
<proteinExistence type="predicted"/>
<comment type="caution">
    <text evidence="7">The sequence shown here is derived from an EMBL/GenBank/DDBJ whole genome shotgun (WGS) entry which is preliminary data.</text>
</comment>
<evidence type="ECO:0000259" key="6">
    <source>
        <dbReference type="Pfam" id="PF00535"/>
    </source>
</evidence>
<dbReference type="PANTHER" id="PTHR43646">
    <property type="entry name" value="GLYCOSYLTRANSFERASE"/>
    <property type="match status" value="1"/>
</dbReference>
<evidence type="ECO:0000256" key="3">
    <source>
        <dbReference type="ARBA" id="ARBA00022676"/>
    </source>
</evidence>
<dbReference type="AlphaFoldDB" id="A0A2T0WKJ9"/>
<dbReference type="CDD" id="cd02522">
    <property type="entry name" value="GT_2_like_a"/>
    <property type="match status" value="1"/>
</dbReference>
<dbReference type="Pfam" id="PF00535">
    <property type="entry name" value="Glycos_transf_2"/>
    <property type="match status" value="1"/>
</dbReference>
<dbReference type="GO" id="GO:0005886">
    <property type="term" value="C:plasma membrane"/>
    <property type="evidence" value="ECO:0007669"/>
    <property type="project" value="UniProtKB-SubCell"/>
</dbReference>
<evidence type="ECO:0000256" key="4">
    <source>
        <dbReference type="ARBA" id="ARBA00022679"/>
    </source>
</evidence>
<dbReference type="NCBIfam" id="TIGR04283">
    <property type="entry name" value="glyco_like_mftF"/>
    <property type="match status" value="1"/>
</dbReference>
<comment type="subcellular location">
    <subcellularLocation>
        <location evidence="1">Cell membrane</location>
    </subcellularLocation>
</comment>
<dbReference type="InterPro" id="IPR001173">
    <property type="entry name" value="Glyco_trans_2-like"/>
</dbReference>
<dbReference type="RefSeq" id="WP_106134216.1">
    <property type="nucleotide sequence ID" value="NZ_PVTR01000007.1"/>
</dbReference>
<keyword evidence="2" id="KW-1003">Cell membrane</keyword>
<keyword evidence="5" id="KW-0472">Membrane</keyword>
<dbReference type="EMBL" id="PVTR01000007">
    <property type="protein sequence ID" value="PRY87205.1"/>
    <property type="molecule type" value="Genomic_DNA"/>
</dbReference>
<dbReference type="Proteomes" id="UP000238157">
    <property type="component" value="Unassembled WGS sequence"/>
</dbReference>
<dbReference type="PANTHER" id="PTHR43646:SF2">
    <property type="entry name" value="GLYCOSYLTRANSFERASE 2-LIKE DOMAIN-CONTAINING PROTEIN"/>
    <property type="match status" value="1"/>
</dbReference>
<reference evidence="7 8" key="1">
    <citation type="submission" date="2018-03" db="EMBL/GenBank/DDBJ databases">
        <title>Genomic Encyclopedia of Archaeal and Bacterial Type Strains, Phase II (KMG-II): from individual species to whole genera.</title>
        <authorList>
            <person name="Goeker M."/>
        </authorList>
    </citation>
    <scope>NUCLEOTIDE SEQUENCE [LARGE SCALE GENOMIC DNA]</scope>
    <source>
        <strain evidence="7 8">DSM 27929</strain>
    </source>
</reference>
<keyword evidence="8" id="KW-1185">Reference proteome</keyword>
<organism evidence="7 8">
    <name type="scientific">Mongoliibacter ruber</name>
    <dbReference type="NCBI Taxonomy" id="1750599"/>
    <lineage>
        <taxon>Bacteria</taxon>
        <taxon>Pseudomonadati</taxon>
        <taxon>Bacteroidota</taxon>
        <taxon>Cytophagia</taxon>
        <taxon>Cytophagales</taxon>
        <taxon>Cyclobacteriaceae</taxon>
        <taxon>Mongoliibacter</taxon>
    </lineage>
</organism>
<evidence type="ECO:0000313" key="7">
    <source>
        <dbReference type="EMBL" id="PRY87205.1"/>
    </source>
</evidence>
<keyword evidence="3" id="KW-0328">Glycosyltransferase</keyword>
<dbReference type="Gene3D" id="3.90.550.10">
    <property type="entry name" value="Spore Coat Polysaccharide Biosynthesis Protein SpsA, Chain A"/>
    <property type="match status" value="1"/>
</dbReference>
<protein>
    <submittedName>
        <fullName evidence="7">RSAM/selenodomain-associated transferase 2</fullName>
    </submittedName>
</protein>
<accession>A0A2T0WKJ9</accession>